<dbReference type="InterPro" id="IPR036291">
    <property type="entry name" value="NAD(P)-bd_dom_sf"/>
</dbReference>
<dbReference type="EMBL" id="FOAZ01000002">
    <property type="protein sequence ID" value="SEK56431.1"/>
    <property type="molecule type" value="Genomic_DNA"/>
</dbReference>
<dbReference type="eggNOG" id="COG1042">
    <property type="taxonomic scope" value="Bacteria"/>
</dbReference>
<dbReference type="eggNOG" id="COG0045">
    <property type="taxonomic scope" value="Bacteria"/>
</dbReference>
<dbReference type="SUPFAM" id="SSF51735">
    <property type="entry name" value="NAD(P)-binding Rossmann-fold domains"/>
    <property type="match status" value="1"/>
</dbReference>
<dbReference type="Gene3D" id="3.30.470.20">
    <property type="entry name" value="ATP-grasp fold, B domain"/>
    <property type="match status" value="1"/>
</dbReference>
<dbReference type="Pfam" id="PF13380">
    <property type="entry name" value="CoA_binding_2"/>
    <property type="match status" value="1"/>
</dbReference>
<sequence length="693" mass="70353">MRRDLTALFDPASVAVLGASDDPAKYGHAIAVQALRANGRRPLHLVNRRGGTVLGRTAATSLGAIGEPVELVVVSVPQAGFEDAVDEALACGARAIVAITAGFAELGAAGLVRQQAVADRVRAAGALLVGPNCLGVADNTTELFLASDRFAPGGIALLSQSGNLALELQLRLAPQGLGFSRFVSLGNQADVTLVDLVADCARHEGTRAIAVYAEDFGDGRAFAEAAARAGKPVVLLTAGRGDASARSAKSHTGALTTSGDVVIAACRDAGIELTRTPRELACVLGALDAGRRARGRRVAVFTDGGGHGSIAADAVESAGLAVPELSAPLQADLADLLWRQSAVGNPVDLAGMGEQDPMSYARTVRALLDSDEVDAVLLTGYFGGYAAAEGGLGGAEGALGAGELAAAEAIADAVPASGKPLVVQSMYPSSPSCQALRAVGIPVHEAVEDAARALVALAPSPAPATESGAPCPALQPLPPVAAEPVGDPDYHVTRRLLETAGVPFPPAREIRSEDELRAAAREFSGPYVLKALHLLHKSDAGGVVLRLADEEALVAAHRSMHARLGAPSYSVEAMADLSDGVELIVGVNQDPRFGPVAMVGLGGVLTEVLGDVAFALAPVTAEHAERLLRGLRSAALLDGVRGRPALDVGAAAQAVAAITAAAAARPEFAELEVNPLLVTPRGALALDSRAVPA</sequence>
<dbReference type="Gene3D" id="3.40.50.720">
    <property type="entry name" value="NAD(P)-binding Rossmann-like Domain"/>
    <property type="match status" value="1"/>
</dbReference>
<feature type="domain" description="ATP-grasp" evidence="5">
    <location>
        <begin position="494"/>
        <end position="692"/>
    </location>
</feature>
<dbReference type="Proteomes" id="UP000183015">
    <property type="component" value="Unassembled WGS sequence"/>
</dbReference>
<dbReference type="InterPro" id="IPR032875">
    <property type="entry name" value="Succ_CoA_lig_flav_dom"/>
</dbReference>
<dbReference type="InterPro" id="IPR011761">
    <property type="entry name" value="ATP-grasp"/>
</dbReference>
<dbReference type="OrthoDB" id="190266at2"/>
<dbReference type="PANTHER" id="PTHR43334">
    <property type="entry name" value="ACETATE--COA LIGASE [ADP-FORMING]"/>
    <property type="match status" value="1"/>
</dbReference>
<accession>A0A1H7I1M3</accession>
<dbReference type="Gene3D" id="3.30.1490.20">
    <property type="entry name" value="ATP-grasp fold, A domain"/>
    <property type="match status" value="1"/>
</dbReference>
<dbReference type="PROSITE" id="PS50975">
    <property type="entry name" value="ATP_GRASP"/>
    <property type="match status" value="1"/>
</dbReference>
<dbReference type="GO" id="GO:0043758">
    <property type="term" value="F:acetate-CoA ligase (ADP-forming) activity"/>
    <property type="evidence" value="ECO:0007669"/>
    <property type="project" value="InterPro"/>
</dbReference>
<dbReference type="PANTHER" id="PTHR43334:SF1">
    <property type="entry name" value="3-HYDROXYPROPIONATE--COA LIGASE [ADP-FORMING]"/>
    <property type="match status" value="1"/>
</dbReference>
<keyword evidence="2 4" id="KW-0547">Nucleotide-binding</keyword>
<dbReference type="InterPro" id="IPR043938">
    <property type="entry name" value="Ligase_CoA_dom"/>
</dbReference>
<evidence type="ECO:0000259" key="5">
    <source>
        <dbReference type="PROSITE" id="PS50975"/>
    </source>
</evidence>
<organism evidence="6 7">
    <name type="scientific">Streptacidiphilus jiangxiensis</name>
    <dbReference type="NCBI Taxonomy" id="235985"/>
    <lineage>
        <taxon>Bacteria</taxon>
        <taxon>Bacillati</taxon>
        <taxon>Actinomycetota</taxon>
        <taxon>Actinomycetes</taxon>
        <taxon>Kitasatosporales</taxon>
        <taxon>Streptomycetaceae</taxon>
        <taxon>Streptacidiphilus</taxon>
    </lineage>
</organism>
<dbReference type="AlphaFoldDB" id="A0A1H7I1M3"/>
<dbReference type="STRING" id="235985.SAMN05414137_102462"/>
<dbReference type="InterPro" id="IPR003781">
    <property type="entry name" value="CoA-bd"/>
</dbReference>
<dbReference type="Pfam" id="PF13549">
    <property type="entry name" value="ATP-grasp_5"/>
    <property type="match status" value="1"/>
</dbReference>
<evidence type="ECO:0000256" key="3">
    <source>
        <dbReference type="ARBA" id="ARBA00022840"/>
    </source>
</evidence>
<name>A0A1H7I1M3_STRJI</name>
<keyword evidence="1" id="KW-0436">Ligase</keyword>
<reference evidence="7" key="1">
    <citation type="submission" date="2016-10" db="EMBL/GenBank/DDBJ databases">
        <authorList>
            <person name="Varghese N."/>
        </authorList>
    </citation>
    <scope>NUCLEOTIDE SEQUENCE [LARGE SCALE GENOMIC DNA]</scope>
    <source>
        <strain evidence="7">DSM 45096 / BCRC 16803 / CGMCC 4.1857 / CIP 109030 / JCM 12277 / KCTC 19219 / NBRC 100920 / 33214</strain>
    </source>
</reference>
<dbReference type="SMART" id="SM00881">
    <property type="entry name" value="CoA_binding"/>
    <property type="match status" value="1"/>
</dbReference>
<dbReference type="Gene3D" id="3.40.50.261">
    <property type="entry name" value="Succinyl-CoA synthetase domains"/>
    <property type="match status" value="2"/>
</dbReference>
<dbReference type="InterPro" id="IPR013815">
    <property type="entry name" value="ATP_grasp_subdomain_1"/>
</dbReference>
<dbReference type="SUPFAM" id="SSF52210">
    <property type="entry name" value="Succinyl-CoA synthetase domains"/>
    <property type="match status" value="2"/>
</dbReference>
<dbReference type="GO" id="GO:0046872">
    <property type="term" value="F:metal ion binding"/>
    <property type="evidence" value="ECO:0007669"/>
    <property type="project" value="InterPro"/>
</dbReference>
<evidence type="ECO:0000256" key="1">
    <source>
        <dbReference type="ARBA" id="ARBA00022598"/>
    </source>
</evidence>
<evidence type="ECO:0000256" key="2">
    <source>
        <dbReference type="ARBA" id="ARBA00022741"/>
    </source>
</evidence>
<dbReference type="GO" id="GO:0005524">
    <property type="term" value="F:ATP binding"/>
    <property type="evidence" value="ECO:0007669"/>
    <property type="project" value="UniProtKB-UniRule"/>
</dbReference>
<keyword evidence="7" id="KW-1185">Reference proteome</keyword>
<proteinExistence type="predicted"/>
<dbReference type="RefSeq" id="WP_042443762.1">
    <property type="nucleotide sequence ID" value="NZ_BBPN01000005.1"/>
</dbReference>
<dbReference type="InterPro" id="IPR051538">
    <property type="entry name" value="Acyl-CoA_Synth/Transferase"/>
</dbReference>
<gene>
    <name evidence="6" type="ORF">SAMN05414137_102462</name>
</gene>
<dbReference type="InterPro" id="IPR016102">
    <property type="entry name" value="Succinyl-CoA_synth-like"/>
</dbReference>
<dbReference type="Pfam" id="PF19045">
    <property type="entry name" value="Ligase_CoA_2"/>
    <property type="match status" value="1"/>
</dbReference>
<dbReference type="SUPFAM" id="SSF56059">
    <property type="entry name" value="Glutathione synthetase ATP-binding domain-like"/>
    <property type="match status" value="1"/>
</dbReference>
<evidence type="ECO:0000313" key="6">
    <source>
        <dbReference type="EMBL" id="SEK56431.1"/>
    </source>
</evidence>
<evidence type="ECO:0000256" key="4">
    <source>
        <dbReference type="PROSITE-ProRule" id="PRU00409"/>
    </source>
</evidence>
<protein>
    <submittedName>
        <fullName evidence="6">Acyl-CoA synthetase (NDP forming)</fullName>
    </submittedName>
</protein>
<keyword evidence="3 4" id="KW-0067">ATP-binding</keyword>
<dbReference type="Pfam" id="PF13607">
    <property type="entry name" value="Succ_CoA_lig"/>
    <property type="match status" value="1"/>
</dbReference>
<evidence type="ECO:0000313" key="7">
    <source>
        <dbReference type="Proteomes" id="UP000183015"/>
    </source>
</evidence>